<sequence length="951" mass="107763">MNALNIKNKMKKKTLTQNFLSLMLLGISLNTFANHIDTESKPSNNNQIWIDNSFNIGEYTSGRKIGNYDHIFKVGFELDQDVHYFSNFYRASAHQNINAFDHPKWLDDNHQDTLDGGFTTQELYQMVILSDSDVKLKKLNLYSDTGVYDSPVKNWRGNYYRDNFKDPNDETKLQPIDHYTYNCMKIFAESDDNNKGQTILTLPVKDGSIDLSNLPYNTLTNNNQTGQKDTLHLTMIPFNSDDKCSPTASDNYDSTDVVSVFVTIKPTDYFDIEDSDPNICVIGGNRIHDHTVINGIDPDHLDQFTIKQTSSGDKVVSQKYTDNLVNNDYKINIENTHGVFSSGCEGIEIPHWEATDKGIRYVGPFTHLLENRSKHFKIRIKANTVLENFPINNGAENLEFENPSKEDLGHCKTAIEQLTDNNKTPISTLFQDNRLKDIGNFDPSPYPDNYNDLYKHVENQCFYKLDWSKINASDGRNIKGTNIDVTNAAISVDGFGVLEGNGPKGSIDSMPKQYNVYDEHEDEKYNRFYYSSGPCNFAQAVRHGDNHKSYDENKWSDEEADSWHVCETSYDVAKEAEWQVQSGTLAFASSHSPTLENPFSIDVSGITVSFGDLRKTGNVELNSINAINDISNYESSSYATASLNINQPVKLYDFKNINFTTRADGPAITADNSYAGELYIVAGDDSIKPMANNQTFENSTVLQGNSGSAIMLGQYGWNRGLNHVRVQNIIIPRIEQSEGYDVNWLDQPDNDPWDARMSVIGSRWSNYDDQFLSSYEPDKKSTDSLLKEIADKWDNYTNHYTDIVVKNVTVERLGDDNVLSKNPAYMDYEDLNHIYRFVSLVHDDTYSNTLFDGIFFKNVTSEVIPQNELRDNKIPSGLPYEIISRAHANGNATWLHIDLTGLQHKVLKDDSLTYEKVSSGYKYPFYNISDGDTFGNGKLGEKDFKDGVIVP</sequence>
<protein>
    <recommendedName>
        <fullName evidence="4">Peptidase S8/S53 domain-containing protein</fullName>
    </recommendedName>
</protein>
<evidence type="ECO:0000313" key="2">
    <source>
        <dbReference type="EMBL" id="ASK79175.1"/>
    </source>
</evidence>
<evidence type="ECO:0008006" key="4">
    <source>
        <dbReference type="Google" id="ProtNLM"/>
    </source>
</evidence>
<dbReference type="Gene3D" id="2.160.20.10">
    <property type="entry name" value="Single-stranded right-handed beta-helix, Pectin lyase-like"/>
    <property type="match status" value="1"/>
</dbReference>
<dbReference type="Proteomes" id="UP000242175">
    <property type="component" value="Chromosome small"/>
</dbReference>
<reference evidence="2 3" key="1">
    <citation type="journal article" date="2016" name="Int. J. Syst. Evol. Microbiol.">
        <title>Paraphotobacterium marinum gen. nov., sp. nov., a member of the family Vibrionaceae, isolated from surface seawater.</title>
        <authorList>
            <person name="Huang Z."/>
            <person name="Dong C."/>
            <person name="Shao Z."/>
        </authorList>
    </citation>
    <scope>NUCLEOTIDE SEQUENCE [LARGE SCALE GENOMIC DNA]</scope>
    <source>
        <strain evidence="2 3">NSCS20N07D</strain>
    </source>
</reference>
<keyword evidence="3" id="KW-1185">Reference proteome</keyword>
<feature type="chain" id="PRO_5012374909" description="Peptidase S8/S53 domain-containing protein" evidence="1">
    <location>
        <begin position="34"/>
        <end position="951"/>
    </location>
</feature>
<evidence type="ECO:0000256" key="1">
    <source>
        <dbReference type="SAM" id="SignalP"/>
    </source>
</evidence>
<organism evidence="2 3">
    <name type="scientific">Paraphotobacterium marinum</name>
    <dbReference type="NCBI Taxonomy" id="1755811"/>
    <lineage>
        <taxon>Bacteria</taxon>
        <taxon>Pseudomonadati</taxon>
        <taxon>Pseudomonadota</taxon>
        <taxon>Gammaproteobacteria</taxon>
        <taxon>Vibrionales</taxon>
        <taxon>Vibrionaceae</taxon>
        <taxon>Paraphotobacterium</taxon>
    </lineage>
</organism>
<dbReference type="KEGG" id="pmai:CF386_08885"/>
<dbReference type="InterPro" id="IPR012334">
    <property type="entry name" value="Pectin_lyas_fold"/>
</dbReference>
<dbReference type="AlphaFoldDB" id="A0A220VFN3"/>
<feature type="signal peptide" evidence="1">
    <location>
        <begin position="1"/>
        <end position="33"/>
    </location>
</feature>
<evidence type="ECO:0000313" key="3">
    <source>
        <dbReference type="Proteomes" id="UP000242175"/>
    </source>
</evidence>
<accession>A0A220VFN3</accession>
<name>A0A220VFN3_9GAMM</name>
<keyword evidence="1" id="KW-0732">Signal</keyword>
<dbReference type="EMBL" id="CP022356">
    <property type="protein sequence ID" value="ASK79175.1"/>
    <property type="molecule type" value="Genomic_DNA"/>
</dbReference>
<proteinExistence type="predicted"/>
<gene>
    <name evidence="2" type="ORF">CF386_08885</name>
</gene>